<feature type="compositionally biased region" description="Basic and acidic residues" evidence="1">
    <location>
        <begin position="99"/>
        <end position="110"/>
    </location>
</feature>
<accession>A0ABS8V2Q7</accession>
<name>A0ABS8V2Q7_DATST</name>
<protein>
    <submittedName>
        <fullName evidence="2">Uncharacterized protein</fullName>
    </submittedName>
</protein>
<feature type="compositionally biased region" description="Acidic residues" evidence="1">
    <location>
        <begin position="111"/>
        <end position="122"/>
    </location>
</feature>
<feature type="compositionally biased region" description="Basic residues" evidence="1">
    <location>
        <begin position="88"/>
        <end position="98"/>
    </location>
</feature>
<evidence type="ECO:0000313" key="3">
    <source>
        <dbReference type="Proteomes" id="UP000823775"/>
    </source>
</evidence>
<feature type="region of interest" description="Disordered" evidence="1">
    <location>
        <begin position="87"/>
        <end position="182"/>
    </location>
</feature>
<feature type="compositionally biased region" description="Basic and acidic residues" evidence="1">
    <location>
        <begin position="162"/>
        <end position="182"/>
    </location>
</feature>
<organism evidence="2 3">
    <name type="scientific">Datura stramonium</name>
    <name type="common">Jimsonweed</name>
    <name type="synonym">Common thornapple</name>
    <dbReference type="NCBI Taxonomy" id="4076"/>
    <lineage>
        <taxon>Eukaryota</taxon>
        <taxon>Viridiplantae</taxon>
        <taxon>Streptophyta</taxon>
        <taxon>Embryophyta</taxon>
        <taxon>Tracheophyta</taxon>
        <taxon>Spermatophyta</taxon>
        <taxon>Magnoliopsida</taxon>
        <taxon>eudicotyledons</taxon>
        <taxon>Gunneridae</taxon>
        <taxon>Pentapetalae</taxon>
        <taxon>asterids</taxon>
        <taxon>lamiids</taxon>
        <taxon>Solanales</taxon>
        <taxon>Solanaceae</taxon>
        <taxon>Solanoideae</taxon>
        <taxon>Datureae</taxon>
        <taxon>Datura</taxon>
    </lineage>
</organism>
<evidence type="ECO:0000313" key="2">
    <source>
        <dbReference type="EMBL" id="MCD9640851.1"/>
    </source>
</evidence>
<comment type="caution">
    <text evidence="2">The sequence shown here is derived from an EMBL/GenBank/DDBJ whole genome shotgun (WGS) entry which is preliminary data.</text>
</comment>
<dbReference type="EMBL" id="JACEIK010003222">
    <property type="protein sequence ID" value="MCD9640851.1"/>
    <property type="molecule type" value="Genomic_DNA"/>
</dbReference>
<dbReference type="Proteomes" id="UP000823775">
    <property type="component" value="Unassembled WGS sequence"/>
</dbReference>
<keyword evidence="3" id="KW-1185">Reference proteome</keyword>
<evidence type="ECO:0000256" key="1">
    <source>
        <dbReference type="SAM" id="MobiDB-lite"/>
    </source>
</evidence>
<gene>
    <name evidence="2" type="ORF">HAX54_026558</name>
</gene>
<proteinExistence type="predicted"/>
<reference evidence="2 3" key="1">
    <citation type="journal article" date="2021" name="BMC Genomics">
        <title>Datura genome reveals duplications of psychoactive alkaloid biosynthetic genes and high mutation rate following tissue culture.</title>
        <authorList>
            <person name="Rajewski A."/>
            <person name="Carter-House D."/>
            <person name="Stajich J."/>
            <person name="Litt A."/>
        </authorList>
    </citation>
    <scope>NUCLEOTIDE SEQUENCE [LARGE SCALE GENOMIC DNA]</scope>
    <source>
        <strain evidence="2">AR-01</strain>
    </source>
</reference>
<sequence>MAEAFVQSVKAQMITVNQRFHQQFHLPVHGIKPLMPPAFIKENKRMLAKTCLLKTDKGVLWEAKIVREKCDVLGTVLGDKYLRNSAVNRKKRTRTRTRKEREREREREREIEEGEEEEEEDITPPRKSKKYESHSIDLFDYYAREEEDITPPRKSKKRKRHSSDLFDIHARECNDLSSGSKD</sequence>